<dbReference type="AlphaFoldDB" id="A0A3A4KSA4"/>
<accession>A0A3A4KSA4</accession>
<dbReference type="Proteomes" id="UP000266677">
    <property type="component" value="Unassembled WGS sequence"/>
</dbReference>
<dbReference type="PANTHER" id="PTHR47359">
    <property type="entry name" value="PEPTIDOGLYCAN DL-ENDOPEPTIDASE CWLO"/>
    <property type="match status" value="1"/>
</dbReference>
<evidence type="ECO:0000256" key="2">
    <source>
        <dbReference type="ARBA" id="ARBA00022670"/>
    </source>
</evidence>
<dbReference type="GO" id="GO:0008234">
    <property type="term" value="F:cysteine-type peptidase activity"/>
    <property type="evidence" value="ECO:0007669"/>
    <property type="project" value="UniProtKB-KW"/>
</dbReference>
<evidence type="ECO:0000256" key="4">
    <source>
        <dbReference type="ARBA" id="ARBA00022807"/>
    </source>
</evidence>
<sequence length="343" mass="36276">MKRSGVLQVILGATAMVLILPLLLVLVVLPLSDRACGATASGPLPAVDGYSPAQVAIARLAISIGHQRGIDEHGITAAMMAAAAESGFRNYANINVPESLRYDHDAVGSDYDSVGPWQLRASVWGAMGMAQLMDPAQQATWFYDQLDKLPGWHAMAPEAIAQAIEKSAVPDAYAPTHHMVRTLLAVLAPVVGGTVARCLTEGPVGPGARVVELAARWIDWPYVWGGGDPSGPTNGGFDCSGLVLHAVHGATGGRITLPHYTQSQQDDPHLTPIAFDARQPGDLIFFTTPGSGDSHHVAIYAGQRDGADIILHAPTFGVPVGYARLDQWVTAGERLDIRRVPLA</sequence>
<gene>
    <name evidence="7" type="ORF">D5S18_07910</name>
</gene>
<proteinExistence type="inferred from homology"/>
<dbReference type="InterPro" id="IPR051794">
    <property type="entry name" value="PG_Endopeptidase_C40"/>
</dbReference>
<keyword evidence="8" id="KW-1185">Reference proteome</keyword>
<keyword evidence="2" id="KW-0645">Protease</keyword>
<evidence type="ECO:0000259" key="6">
    <source>
        <dbReference type="PROSITE" id="PS51935"/>
    </source>
</evidence>
<evidence type="ECO:0000256" key="1">
    <source>
        <dbReference type="ARBA" id="ARBA00007074"/>
    </source>
</evidence>
<evidence type="ECO:0000256" key="5">
    <source>
        <dbReference type="SAM" id="Phobius"/>
    </source>
</evidence>
<dbReference type="SUPFAM" id="SSF54001">
    <property type="entry name" value="Cysteine proteinases"/>
    <property type="match status" value="1"/>
</dbReference>
<keyword evidence="3" id="KW-0378">Hydrolase</keyword>
<protein>
    <submittedName>
        <fullName evidence="7">Peptidoglycan endopeptidase</fullName>
    </submittedName>
</protein>
<name>A0A3A4KSA4_9NOCA</name>
<reference evidence="7 8" key="1">
    <citation type="submission" date="2018-09" db="EMBL/GenBank/DDBJ databases">
        <title>YIM PH21274 draft genome.</title>
        <authorList>
            <person name="Miao C."/>
        </authorList>
    </citation>
    <scope>NUCLEOTIDE SEQUENCE [LARGE SCALE GENOMIC DNA]</scope>
    <source>
        <strain evidence="7 8">YIM PH 21724</strain>
    </source>
</reference>
<dbReference type="RefSeq" id="WP_120039175.1">
    <property type="nucleotide sequence ID" value="NZ_QZFU01000015.1"/>
</dbReference>
<feature type="transmembrane region" description="Helical" evidence="5">
    <location>
        <begin position="7"/>
        <end position="31"/>
    </location>
</feature>
<dbReference type="Gene3D" id="3.90.1720.10">
    <property type="entry name" value="endopeptidase domain like (from Nostoc punctiforme)"/>
    <property type="match status" value="1"/>
</dbReference>
<dbReference type="Pfam" id="PF00877">
    <property type="entry name" value="NLPC_P60"/>
    <property type="match status" value="1"/>
</dbReference>
<dbReference type="PANTHER" id="PTHR47359:SF3">
    <property type="entry name" value="NLP_P60 DOMAIN-CONTAINING PROTEIN-RELATED"/>
    <property type="match status" value="1"/>
</dbReference>
<keyword evidence="4" id="KW-0788">Thiol protease</keyword>
<feature type="domain" description="NlpC/P60" evidence="6">
    <location>
        <begin position="204"/>
        <end position="341"/>
    </location>
</feature>
<dbReference type="InterPro" id="IPR000064">
    <property type="entry name" value="NLP_P60_dom"/>
</dbReference>
<evidence type="ECO:0000313" key="8">
    <source>
        <dbReference type="Proteomes" id="UP000266677"/>
    </source>
</evidence>
<organism evidence="7 8">
    <name type="scientific">Nocardia panacis</name>
    <dbReference type="NCBI Taxonomy" id="2340916"/>
    <lineage>
        <taxon>Bacteria</taxon>
        <taxon>Bacillati</taxon>
        <taxon>Actinomycetota</taxon>
        <taxon>Actinomycetes</taxon>
        <taxon>Mycobacteriales</taxon>
        <taxon>Nocardiaceae</taxon>
        <taxon>Nocardia</taxon>
    </lineage>
</organism>
<comment type="caution">
    <text evidence="7">The sequence shown here is derived from an EMBL/GenBank/DDBJ whole genome shotgun (WGS) entry which is preliminary data.</text>
</comment>
<dbReference type="GO" id="GO:0006508">
    <property type="term" value="P:proteolysis"/>
    <property type="evidence" value="ECO:0007669"/>
    <property type="project" value="UniProtKB-KW"/>
</dbReference>
<dbReference type="EMBL" id="QZFU01000015">
    <property type="protein sequence ID" value="RJO77650.1"/>
    <property type="molecule type" value="Genomic_DNA"/>
</dbReference>
<evidence type="ECO:0000313" key="7">
    <source>
        <dbReference type="EMBL" id="RJO77650.1"/>
    </source>
</evidence>
<dbReference type="OrthoDB" id="5496837at2"/>
<dbReference type="PROSITE" id="PS51935">
    <property type="entry name" value="NLPC_P60"/>
    <property type="match status" value="1"/>
</dbReference>
<keyword evidence="5" id="KW-0812">Transmembrane</keyword>
<evidence type="ECO:0000256" key="3">
    <source>
        <dbReference type="ARBA" id="ARBA00022801"/>
    </source>
</evidence>
<keyword evidence="5" id="KW-0472">Membrane</keyword>
<comment type="similarity">
    <text evidence="1">Belongs to the peptidase C40 family.</text>
</comment>
<dbReference type="InterPro" id="IPR038765">
    <property type="entry name" value="Papain-like_cys_pep_sf"/>
</dbReference>
<keyword evidence="5" id="KW-1133">Transmembrane helix</keyword>